<dbReference type="EMBL" id="SPDV01000037">
    <property type="protein sequence ID" value="TFI57134.1"/>
    <property type="molecule type" value="Genomic_DNA"/>
</dbReference>
<dbReference type="PANTHER" id="PTHR47062">
    <property type="match status" value="1"/>
</dbReference>
<dbReference type="InterPro" id="IPR037913">
    <property type="entry name" value="ACD_IbpA/B"/>
</dbReference>
<comment type="caution">
    <text evidence="6">The sequence shown here is derived from an EMBL/GenBank/DDBJ whole genome shotgun (WGS) entry which is preliminary data.</text>
</comment>
<dbReference type="PROSITE" id="PS01031">
    <property type="entry name" value="SHSP"/>
    <property type="match status" value="1"/>
</dbReference>
<evidence type="ECO:0000256" key="1">
    <source>
        <dbReference type="ARBA" id="ARBA00023016"/>
    </source>
</evidence>
<accession>A0A4Y8ZMG1</accession>
<dbReference type="PANTHER" id="PTHR47062:SF1">
    <property type="entry name" value="SMALL HEAT SHOCK PROTEIN IBPA"/>
    <property type="match status" value="1"/>
</dbReference>
<keyword evidence="1" id="KW-0346">Stress response</keyword>
<evidence type="ECO:0000256" key="2">
    <source>
        <dbReference type="PROSITE-ProRule" id="PRU00285"/>
    </source>
</evidence>
<dbReference type="InterPro" id="IPR002068">
    <property type="entry name" value="A-crystallin/Hsp20_dom"/>
</dbReference>
<dbReference type="OrthoDB" id="9810618at2"/>
<comment type="similarity">
    <text evidence="2 3">Belongs to the small heat shock protein (HSP20) family.</text>
</comment>
<reference evidence="6 7" key="1">
    <citation type="submission" date="2019-03" db="EMBL/GenBank/DDBJ databases">
        <title>Genome sequence of Sphingomonas sp. 17J27-24.</title>
        <authorList>
            <person name="Kim M."/>
            <person name="Maeng S."/>
            <person name="Sathiyaraj S."/>
        </authorList>
    </citation>
    <scope>NUCLEOTIDE SEQUENCE [LARGE SCALE GENOMIC DNA]</scope>
    <source>
        <strain evidence="6 7">17J27-24</strain>
    </source>
</reference>
<feature type="compositionally biased region" description="Basic and acidic residues" evidence="4">
    <location>
        <begin position="147"/>
        <end position="164"/>
    </location>
</feature>
<dbReference type="AlphaFoldDB" id="A0A4Y8ZMG1"/>
<dbReference type="InterPro" id="IPR008978">
    <property type="entry name" value="HSP20-like_chaperone"/>
</dbReference>
<gene>
    <name evidence="6" type="ORF">E2493_16625</name>
</gene>
<evidence type="ECO:0000259" key="5">
    <source>
        <dbReference type="PROSITE" id="PS01031"/>
    </source>
</evidence>
<evidence type="ECO:0000313" key="7">
    <source>
        <dbReference type="Proteomes" id="UP000298213"/>
    </source>
</evidence>
<dbReference type="Proteomes" id="UP000298213">
    <property type="component" value="Unassembled WGS sequence"/>
</dbReference>
<evidence type="ECO:0000256" key="4">
    <source>
        <dbReference type="SAM" id="MobiDB-lite"/>
    </source>
</evidence>
<proteinExistence type="inferred from homology"/>
<sequence length="164" mass="18928">MRNNYDLSPFRRATVGLDRLFDMLENGMTEQAADNYPPLDLEQEANDRYRITLAVAGFRPDEIDITSQQNLLIVSGKKRQQDERSYVHRGIAARSFERRFALDDYVQVRSADLREGLLSIELVRELPERMKPRRIEIHGTEGAARLSDQRDPPANENQKDRVAA</sequence>
<dbReference type="CDD" id="cd06470">
    <property type="entry name" value="ACD_IbpA-B_like"/>
    <property type="match status" value="1"/>
</dbReference>
<protein>
    <submittedName>
        <fullName evidence="6">Hsp20 family protein</fullName>
    </submittedName>
</protein>
<organism evidence="6 7">
    <name type="scientific">Sphingomonas parva</name>
    <dbReference type="NCBI Taxonomy" id="2555898"/>
    <lineage>
        <taxon>Bacteria</taxon>
        <taxon>Pseudomonadati</taxon>
        <taxon>Pseudomonadota</taxon>
        <taxon>Alphaproteobacteria</taxon>
        <taxon>Sphingomonadales</taxon>
        <taxon>Sphingomonadaceae</taxon>
        <taxon>Sphingomonas</taxon>
    </lineage>
</organism>
<dbReference type="SUPFAM" id="SSF49764">
    <property type="entry name" value="HSP20-like chaperones"/>
    <property type="match status" value="1"/>
</dbReference>
<keyword evidence="7" id="KW-1185">Reference proteome</keyword>
<evidence type="ECO:0000313" key="6">
    <source>
        <dbReference type="EMBL" id="TFI57134.1"/>
    </source>
</evidence>
<dbReference type="Gene3D" id="2.60.40.790">
    <property type="match status" value="1"/>
</dbReference>
<feature type="domain" description="SHSP" evidence="5">
    <location>
        <begin position="30"/>
        <end position="140"/>
    </location>
</feature>
<name>A0A4Y8ZMG1_9SPHN</name>
<evidence type="ECO:0000256" key="3">
    <source>
        <dbReference type="RuleBase" id="RU003616"/>
    </source>
</evidence>
<feature type="region of interest" description="Disordered" evidence="4">
    <location>
        <begin position="133"/>
        <end position="164"/>
    </location>
</feature>
<dbReference type="Pfam" id="PF00011">
    <property type="entry name" value="HSP20"/>
    <property type="match status" value="1"/>
</dbReference>
<dbReference type="RefSeq" id="WP_135089016.1">
    <property type="nucleotide sequence ID" value="NZ_SPDV01000037.1"/>
</dbReference>